<evidence type="ECO:0000259" key="11">
    <source>
        <dbReference type="PROSITE" id="PS50042"/>
    </source>
</evidence>
<dbReference type="GO" id="GO:0016020">
    <property type="term" value="C:membrane"/>
    <property type="evidence" value="ECO:0007669"/>
    <property type="project" value="UniProtKB-SubCell"/>
</dbReference>
<feature type="region of interest" description="Disordered" evidence="10">
    <location>
        <begin position="1399"/>
        <end position="1504"/>
    </location>
</feature>
<evidence type="ECO:0000256" key="4">
    <source>
        <dbReference type="ARBA" id="ARBA00022801"/>
    </source>
</evidence>
<dbReference type="FunFam" id="2.60.120.10:FF:000022">
    <property type="entry name" value="Patatin like phospholipase domain containing 7"/>
    <property type="match status" value="1"/>
</dbReference>
<dbReference type="GO" id="GO:0005783">
    <property type="term" value="C:endoplasmic reticulum"/>
    <property type="evidence" value="ECO:0007669"/>
    <property type="project" value="TreeGrafter"/>
</dbReference>
<feature type="domain" description="Cyclic nucleotide-binding" evidence="11">
    <location>
        <begin position="153"/>
        <end position="263"/>
    </location>
</feature>
<evidence type="ECO:0000256" key="2">
    <source>
        <dbReference type="ARBA" id="ARBA00006636"/>
    </source>
</evidence>
<evidence type="ECO:0000256" key="7">
    <source>
        <dbReference type="ARBA" id="ARBA00023098"/>
    </source>
</evidence>
<feature type="compositionally biased region" description="Low complexity" evidence="10">
    <location>
        <begin position="368"/>
        <end position="387"/>
    </location>
</feature>
<comment type="similarity">
    <text evidence="2">Belongs to the NTE family.</text>
</comment>
<dbReference type="SMART" id="SM00100">
    <property type="entry name" value="cNMP"/>
    <property type="match status" value="3"/>
</dbReference>
<feature type="compositionally biased region" description="Acidic residues" evidence="10">
    <location>
        <begin position="1473"/>
        <end position="1488"/>
    </location>
</feature>
<feature type="region of interest" description="Disordered" evidence="10">
    <location>
        <begin position="323"/>
        <end position="536"/>
    </location>
</feature>
<dbReference type="Pfam" id="PF01734">
    <property type="entry name" value="Patatin"/>
    <property type="match status" value="1"/>
</dbReference>
<dbReference type="InterPro" id="IPR000595">
    <property type="entry name" value="cNMP-bd_dom"/>
</dbReference>
<comment type="subcellular location">
    <subcellularLocation>
        <location evidence="1">Membrane</location>
        <topology evidence="1">Single-pass membrane protein</topology>
    </subcellularLocation>
</comment>
<feature type="compositionally biased region" description="Low complexity" evidence="10">
    <location>
        <begin position="323"/>
        <end position="332"/>
    </location>
</feature>
<comment type="caution">
    <text evidence="13">The sequence shown here is derived from an EMBL/GenBank/DDBJ whole genome shotgun (WGS) entry which is preliminary data.</text>
</comment>
<evidence type="ECO:0000256" key="9">
    <source>
        <dbReference type="PROSITE-ProRule" id="PRU01161"/>
    </source>
</evidence>
<name>A0A267HB74_9PLAT</name>
<feature type="compositionally biased region" description="Polar residues" evidence="10">
    <location>
        <begin position="49"/>
        <end position="59"/>
    </location>
</feature>
<reference evidence="13 14" key="1">
    <citation type="submission" date="2017-06" db="EMBL/GenBank/DDBJ databases">
        <title>A platform for efficient transgenesis in Macrostomum lignano, a flatworm model organism for stem cell research.</title>
        <authorList>
            <person name="Berezikov E."/>
        </authorList>
    </citation>
    <scope>NUCLEOTIDE SEQUENCE [LARGE SCALE GENOMIC DNA]</scope>
    <source>
        <strain evidence="13">DV1</strain>
        <tissue evidence="13">Whole organism</tissue>
    </source>
</reference>
<accession>A0A267HB74</accession>
<feature type="domain" description="Cyclic nucleotide-binding" evidence="11">
    <location>
        <begin position="571"/>
        <end position="650"/>
    </location>
</feature>
<dbReference type="Pfam" id="PF24179">
    <property type="entry name" value="NTE_Ploop"/>
    <property type="match status" value="1"/>
</dbReference>
<evidence type="ECO:0000256" key="1">
    <source>
        <dbReference type="ARBA" id="ARBA00004167"/>
    </source>
</evidence>
<dbReference type="PROSITE" id="PS51635">
    <property type="entry name" value="PNPLA"/>
    <property type="match status" value="1"/>
</dbReference>
<organism evidence="13 14">
    <name type="scientific">Macrostomum lignano</name>
    <dbReference type="NCBI Taxonomy" id="282301"/>
    <lineage>
        <taxon>Eukaryota</taxon>
        <taxon>Metazoa</taxon>
        <taxon>Spiralia</taxon>
        <taxon>Lophotrochozoa</taxon>
        <taxon>Platyhelminthes</taxon>
        <taxon>Rhabditophora</taxon>
        <taxon>Macrostomorpha</taxon>
        <taxon>Macrostomida</taxon>
        <taxon>Macrostomidae</taxon>
        <taxon>Macrostomum</taxon>
    </lineage>
</organism>
<dbReference type="SUPFAM" id="SSF52151">
    <property type="entry name" value="FabD/lysophospholipase-like"/>
    <property type="match status" value="1"/>
</dbReference>
<dbReference type="InterPro" id="IPR002641">
    <property type="entry name" value="PNPLA_dom"/>
</dbReference>
<dbReference type="InterPro" id="IPR050301">
    <property type="entry name" value="NTE"/>
</dbReference>
<keyword evidence="4 9" id="KW-0378">Hydrolase</keyword>
<dbReference type="SUPFAM" id="SSF51206">
    <property type="entry name" value="cAMP-binding domain-like"/>
    <property type="match status" value="3"/>
</dbReference>
<keyword evidence="3" id="KW-0812">Transmembrane</keyword>
<dbReference type="Proteomes" id="UP000215902">
    <property type="component" value="Unassembled WGS sequence"/>
</dbReference>
<keyword evidence="8" id="KW-0472">Membrane</keyword>
<evidence type="ECO:0000256" key="8">
    <source>
        <dbReference type="ARBA" id="ARBA00023136"/>
    </source>
</evidence>
<proteinExistence type="inferred from homology"/>
<feature type="short sequence motif" description="DGA/G" evidence="9">
    <location>
        <begin position="1180"/>
        <end position="1182"/>
    </location>
</feature>
<evidence type="ECO:0008006" key="15">
    <source>
        <dbReference type="Google" id="ProtNLM"/>
    </source>
</evidence>
<dbReference type="STRING" id="282301.A0A267HB74"/>
<dbReference type="Pfam" id="PF00027">
    <property type="entry name" value="cNMP_binding"/>
    <property type="match status" value="3"/>
</dbReference>
<dbReference type="PROSITE" id="PS01237">
    <property type="entry name" value="UPF0028"/>
    <property type="match status" value="1"/>
</dbReference>
<dbReference type="PANTHER" id="PTHR14226">
    <property type="entry name" value="NEUROPATHY TARGET ESTERASE/SWISS CHEESE D.MELANOGASTER"/>
    <property type="match status" value="1"/>
</dbReference>
<feature type="region of interest" description="Disordered" evidence="10">
    <location>
        <begin position="27"/>
        <end position="62"/>
    </location>
</feature>
<evidence type="ECO:0000313" key="13">
    <source>
        <dbReference type="EMBL" id="PAA94769.1"/>
    </source>
</evidence>
<dbReference type="PROSITE" id="PS50042">
    <property type="entry name" value="CNMP_BINDING_3"/>
    <property type="match status" value="3"/>
</dbReference>
<evidence type="ECO:0000259" key="12">
    <source>
        <dbReference type="PROSITE" id="PS51635"/>
    </source>
</evidence>
<feature type="compositionally biased region" description="Acidic residues" evidence="10">
    <location>
        <begin position="444"/>
        <end position="453"/>
    </location>
</feature>
<feature type="compositionally biased region" description="Gly residues" evidence="10">
    <location>
        <begin position="1445"/>
        <end position="1455"/>
    </location>
</feature>
<keyword evidence="14" id="KW-1185">Reference proteome</keyword>
<dbReference type="OrthoDB" id="421051at2759"/>
<evidence type="ECO:0000313" key="14">
    <source>
        <dbReference type="Proteomes" id="UP000215902"/>
    </source>
</evidence>
<dbReference type="CDD" id="cd00038">
    <property type="entry name" value="CAP_ED"/>
    <property type="match status" value="3"/>
</dbReference>
<feature type="compositionally biased region" description="Pro residues" evidence="10">
    <location>
        <begin position="335"/>
        <end position="350"/>
    </location>
</feature>
<keyword evidence="7 9" id="KW-0443">Lipid metabolism</keyword>
<sequence>MVLTALLTLSGALLLLYFYRRYSSTGRPLAQQGAPASGRPQLAGRSRLRNPSLTQQPSRSAFRKRDRLSYWLRRMMRQAAPNLPKMPRLPQGAELMQLLRPGQRYQQQQLRQRQPLMDGIPDYFLEPTDADDDFAWPPPMLNEFYLAVRSLRIFDGLEKSFLLEMCKCLEIVQLRHGETLFDLGDADGDLYIVQRGRVRLLLLEQQQQQQFHEFGEHHSICSLLSFLEVLTGSSPKLKSLRAVVASSECRVLRIPAGRLAELLAKPQHRLTMVRLVQLIVIRLQRVTYQALNSYLGLTSELVSSDSQAPSGCRVLSLASSAAAATGVPPGSSTPAPQPVPMASKPPPVLTPTPSAAIPIRVFRRSRSKSPSAAATAASADSAGSDSGLADRGDPTDFDAAEETAMRRRRNDRRRTSKHHRRTASASSTNLDRNEGRPGVIFTGEDSEDSDSELDGNGKGGAGASSGDRSLLAMGEVPRIVGSGGGGVGHHQHRLRHQQQQQQRAGRDGTPVTFQRLRKQRRPRQDQDGPEDSEAARQEQLLSAAQADLAELFGLSDASLLDGRVSLANVHAGAKLAKQGEHLPTLFYVVTGKLAVTQQGYQGSSLLYSAGPGELCGMIAILTGEASLFTVRCEADACVAAISSRDFYALMRAQPSLVLPLASLIVRRLSPFLRQVDFVLDWLCLESGKPLYKQGDIANAVYLLLHGRLRQAHTTPQGHKELTAELGRGDLVGFLEVFTARPRATTVLAVRDSELAAIPVDLLDNIKRRHPYIVTRLTTLVSQWLLGNIVDNPESRTGREFELYRLPMSNLRSVALFPASAKVPLEAFSLELQHAMSTIGASLRLNSRIMLKRFGRRAFDRDQEYRVTSWLAQQEDDHRLLLYLCDLDKTAWTKRCIRQADCVLIVALASDRVETMDHVRQVVLPDSCRVLNMLILLHKESTLYPTPGKTGEFLSRASEPLGDNRLVIQQHLHVRAPRRMFSRRRGAGAGASSSRLLEVYRRVFAEPPDPMSDISRLARVVTNTAVGLVLGGGGARGIAHVGIVRALTEHGIPIDMVGGTSIGSFMGALWAEETRLEGFEARARQFSKEMSSLWNKLVDLTYPQTAMFTGRAFNRGIESVFGDRCIEDLWLPYFCITTDITKSQMRVHTSGSLWRYVRASMSLSGYLPPLCDPASGNLLLDGGYVNNLPADVMKTKFAPSTIFAVDVGSQDETNLTNYGDELSGWWLLYKRINPFAAKVNVPNLTEIQSRLAYVSCVRQLERVKSDGLCEYLRPPIERYATLQFGSFEEIYQVGYRYALDAISKWSRSKKLPVFKRQISRQQSDPLASSTNPNAAATAAAAAAAAVAATAPEEQAPPSLRFTDLAEMLCRIDNPAGGGGGGSGGRGARLALNDSDGEAPVVWSDGCLDDDSSSSTSNSDEDYDDNVGKNGDKIPAGSQQNDAVDGGIIGSGVGGDGALQDEPQHFSDPELFGGVDDDMDAGAADDESGDDQLGVDVPRRAGSSVRRRRRVGGVRLATAATSAAVAAVAEGGKKAVQFSFDDGNLIRGSL</sequence>
<feature type="active site" description="Proton acceptor" evidence="9">
    <location>
        <position position="1180"/>
    </location>
</feature>
<feature type="short sequence motif" description="GXGXXG" evidence="9">
    <location>
        <begin position="1031"/>
        <end position="1036"/>
    </location>
</feature>
<evidence type="ECO:0000256" key="10">
    <source>
        <dbReference type="SAM" id="MobiDB-lite"/>
    </source>
</evidence>
<dbReference type="CDD" id="cd07225">
    <property type="entry name" value="Pat_PNPLA6_PNPLA7"/>
    <property type="match status" value="1"/>
</dbReference>
<dbReference type="FunFam" id="3.40.1090.10:FF:000001">
    <property type="entry name" value="neuropathy target esterase isoform X2"/>
    <property type="match status" value="1"/>
</dbReference>
<dbReference type="InterPro" id="IPR056556">
    <property type="entry name" value="NTE1_P-loop_dom"/>
</dbReference>
<dbReference type="GO" id="GO:0046470">
    <property type="term" value="P:phosphatidylcholine metabolic process"/>
    <property type="evidence" value="ECO:0007669"/>
    <property type="project" value="InterPro"/>
</dbReference>
<dbReference type="Gene3D" id="2.60.120.10">
    <property type="entry name" value="Jelly Rolls"/>
    <property type="match status" value="3"/>
</dbReference>
<dbReference type="InterPro" id="IPR018490">
    <property type="entry name" value="cNMP-bd_dom_sf"/>
</dbReference>
<dbReference type="PANTHER" id="PTHR14226:SF29">
    <property type="entry name" value="NEUROPATHY TARGET ESTERASE SWS"/>
    <property type="match status" value="1"/>
</dbReference>
<dbReference type="Gene3D" id="3.40.1090.10">
    <property type="entry name" value="Cytosolic phospholipase A2 catalytic domain"/>
    <property type="match status" value="2"/>
</dbReference>
<dbReference type="InterPro" id="IPR001423">
    <property type="entry name" value="LysoPLipase_patatin_CS"/>
</dbReference>
<dbReference type="InterPro" id="IPR014710">
    <property type="entry name" value="RmlC-like_jellyroll"/>
</dbReference>
<keyword evidence="5 9" id="KW-0442">Lipid degradation</keyword>
<feature type="compositionally biased region" description="Basic residues" evidence="10">
    <location>
        <begin position="406"/>
        <end position="422"/>
    </location>
</feature>
<dbReference type="GO" id="GO:0004622">
    <property type="term" value="F:phosphatidylcholine lysophospholipase activity"/>
    <property type="evidence" value="ECO:0007669"/>
    <property type="project" value="InterPro"/>
</dbReference>
<feature type="domain" description="Cyclic nucleotide-binding" evidence="11">
    <location>
        <begin position="656"/>
        <end position="765"/>
    </location>
</feature>
<gene>
    <name evidence="13" type="ORF">BOX15_Mlig033552g1</name>
</gene>
<dbReference type="InterPro" id="IPR016035">
    <property type="entry name" value="Acyl_Trfase/lysoPLipase"/>
</dbReference>
<dbReference type="EMBL" id="NIVC01000001">
    <property type="protein sequence ID" value="PAA94769.1"/>
    <property type="molecule type" value="Genomic_DNA"/>
</dbReference>
<protein>
    <recommendedName>
        <fullName evidence="15">Swiss cheese</fullName>
    </recommendedName>
</protein>
<keyword evidence="6" id="KW-1133">Transmembrane helix</keyword>
<feature type="active site" description="Nucleophile" evidence="9">
    <location>
        <position position="1060"/>
    </location>
</feature>
<dbReference type="GO" id="GO:0016042">
    <property type="term" value="P:lipid catabolic process"/>
    <property type="evidence" value="ECO:0007669"/>
    <property type="project" value="UniProtKB-UniRule"/>
</dbReference>
<evidence type="ECO:0000256" key="3">
    <source>
        <dbReference type="ARBA" id="ARBA00022692"/>
    </source>
</evidence>
<feature type="domain" description="PNPLA" evidence="12">
    <location>
        <begin position="1027"/>
        <end position="1193"/>
    </location>
</feature>
<feature type="short sequence motif" description="GXSXG" evidence="9">
    <location>
        <begin position="1058"/>
        <end position="1062"/>
    </location>
</feature>
<evidence type="ECO:0000256" key="6">
    <source>
        <dbReference type="ARBA" id="ARBA00022989"/>
    </source>
</evidence>
<evidence type="ECO:0000256" key="5">
    <source>
        <dbReference type="ARBA" id="ARBA00022963"/>
    </source>
</evidence>